<name>A0A9W6QQI9_9PSEU</name>
<comment type="caution">
    <text evidence="3">The sequence shown here is derived from an EMBL/GenBank/DDBJ whole genome shotgun (WGS) entry which is preliminary data.</text>
</comment>
<sequence length="87" mass="9329">MTAGYHALREKLLAEGVLVAHETDQIRLTRTYAFDSPSSAASVLSGGSKNGRTEWRDARGRTLRDNQQVAASTSAVTMPIDQNVGPA</sequence>
<dbReference type="InterPro" id="IPR025579">
    <property type="entry name" value="DUF4357"/>
</dbReference>
<dbReference type="Pfam" id="PF14267">
    <property type="entry name" value="DUF4357"/>
    <property type="match status" value="1"/>
</dbReference>
<protein>
    <recommendedName>
        <fullName evidence="2">DUF4357 domain-containing protein</fullName>
    </recommendedName>
</protein>
<feature type="compositionally biased region" description="Polar residues" evidence="1">
    <location>
        <begin position="65"/>
        <end position="76"/>
    </location>
</feature>
<feature type="region of interest" description="Disordered" evidence="1">
    <location>
        <begin position="64"/>
        <end position="87"/>
    </location>
</feature>
<dbReference type="RefSeq" id="WP_285612348.1">
    <property type="nucleotide sequence ID" value="NZ_BSSD01000008.1"/>
</dbReference>
<evidence type="ECO:0000259" key="2">
    <source>
        <dbReference type="Pfam" id="PF14267"/>
    </source>
</evidence>
<proteinExistence type="predicted"/>
<accession>A0A9W6QQI9</accession>
<organism evidence="3 4">
    <name type="scientific">Actinokineospora globicatena</name>
    <dbReference type="NCBI Taxonomy" id="103729"/>
    <lineage>
        <taxon>Bacteria</taxon>
        <taxon>Bacillati</taxon>
        <taxon>Actinomycetota</taxon>
        <taxon>Actinomycetes</taxon>
        <taxon>Pseudonocardiales</taxon>
        <taxon>Pseudonocardiaceae</taxon>
        <taxon>Actinokineospora</taxon>
    </lineage>
</organism>
<reference evidence="3" key="1">
    <citation type="submission" date="2023-02" db="EMBL/GenBank/DDBJ databases">
        <title>Actinokineospora globicatena NBRC 15670.</title>
        <authorList>
            <person name="Ichikawa N."/>
            <person name="Sato H."/>
            <person name="Tonouchi N."/>
        </authorList>
    </citation>
    <scope>NUCLEOTIDE SEQUENCE</scope>
    <source>
        <strain evidence="3">NBRC 15670</strain>
    </source>
</reference>
<evidence type="ECO:0000313" key="3">
    <source>
        <dbReference type="EMBL" id="GLW94200.1"/>
    </source>
</evidence>
<feature type="domain" description="DUF4357" evidence="2">
    <location>
        <begin position="9"/>
        <end position="63"/>
    </location>
</feature>
<evidence type="ECO:0000313" key="4">
    <source>
        <dbReference type="Proteomes" id="UP001165042"/>
    </source>
</evidence>
<gene>
    <name evidence="3" type="ORF">Aglo03_50160</name>
</gene>
<dbReference type="AlphaFoldDB" id="A0A9W6QQI9"/>
<evidence type="ECO:0000256" key="1">
    <source>
        <dbReference type="SAM" id="MobiDB-lite"/>
    </source>
</evidence>
<dbReference type="Proteomes" id="UP001165042">
    <property type="component" value="Unassembled WGS sequence"/>
</dbReference>
<keyword evidence="4" id="KW-1185">Reference proteome</keyword>
<dbReference type="EMBL" id="BSSD01000008">
    <property type="protein sequence ID" value="GLW94200.1"/>
    <property type="molecule type" value="Genomic_DNA"/>
</dbReference>